<dbReference type="Proteomes" id="UP000436181">
    <property type="component" value="Unassembled WGS sequence"/>
</dbReference>
<dbReference type="Pfam" id="PF05199">
    <property type="entry name" value="GMC_oxred_C"/>
    <property type="match status" value="1"/>
</dbReference>
<dbReference type="InterPro" id="IPR036188">
    <property type="entry name" value="FAD/NAD-bd_sf"/>
</dbReference>
<evidence type="ECO:0000313" key="8">
    <source>
        <dbReference type="Proteomes" id="UP000436181"/>
    </source>
</evidence>
<evidence type="ECO:0000256" key="1">
    <source>
        <dbReference type="ARBA" id="ARBA00010790"/>
    </source>
</evidence>
<evidence type="ECO:0000256" key="2">
    <source>
        <dbReference type="ARBA" id="ARBA00022630"/>
    </source>
</evidence>
<comment type="caution">
    <text evidence="7">The sequence shown here is derived from an EMBL/GenBank/DDBJ whole genome shotgun (WGS) entry which is preliminary data.</text>
</comment>
<keyword evidence="8" id="KW-1185">Reference proteome</keyword>
<evidence type="ECO:0000256" key="4">
    <source>
        <dbReference type="ARBA" id="ARBA00023002"/>
    </source>
</evidence>
<dbReference type="PANTHER" id="PTHR46056">
    <property type="entry name" value="LONG-CHAIN-ALCOHOL OXIDASE"/>
    <property type="match status" value="1"/>
</dbReference>
<feature type="domain" description="Glucose-methanol-choline oxidoreductase N-terminal" evidence="5">
    <location>
        <begin position="64"/>
        <end position="282"/>
    </location>
</feature>
<keyword evidence="3" id="KW-0274">FAD</keyword>
<gene>
    <name evidence="7" type="ORF">F8377_09360</name>
</gene>
<comment type="similarity">
    <text evidence="1">Belongs to the GMC oxidoreductase family.</text>
</comment>
<dbReference type="RefSeq" id="WP_151844838.1">
    <property type="nucleotide sequence ID" value="NZ_WBZJ01000004.1"/>
</dbReference>
<organism evidence="7 8">
    <name type="scientific">Corynebacterium zhongnanshanii</name>
    <dbReference type="NCBI Taxonomy" id="2768834"/>
    <lineage>
        <taxon>Bacteria</taxon>
        <taxon>Bacillati</taxon>
        <taxon>Actinomycetota</taxon>
        <taxon>Actinomycetes</taxon>
        <taxon>Mycobacteriales</taxon>
        <taxon>Corynebacteriaceae</taxon>
        <taxon>Corynebacterium</taxon>
    </lineage>
</organism>
<dbReference type="PANTHER" id="PTHR46056:SF12">
    <property type="entry name" value="LONG-CHAIN-ALCOHOL OXIDASE"/>
    <property type="match status" value="1"/>
</dbReference>
<evidence type="ECO:0000259" key="5">
    <source>
        <dbReference type="Pfam" id="PF00732"/>
    </source>
</evidence>
<dbReference type="SUPFAM" id="SSF51905">
    <property type="entry name" value="FAD/NAD(P)-binding domain"/>
    <property type="match status" value="1"/>
</dbReference>
<dbReference type="InterPro" id="IPR007867">
    <property type="entry name" value="GMC_OxRtase_C"/>
</dbReference>
<keyword evidence="2" id="KW-0285">Flavoprotein</keyword>
<evidence type="ECO:0000313" key="7">
    <source>
        <dbReference type="EMBL" id="KAB3519190.1"/>
    </source>
</evidence>
<name>A0ABQ6VBU3_9CORY</name>
<dbReference type="EMBL" id="WBZJ01000004">
    <property type="protein sequence ID" value="KAB3519190.1"/>
    <property type="molecule type" value="Genomic_DNA"/>
</dbReference>
<reference evidence="7 8" key="1">
    <citation type="submission" date="2019-10" db="EMBL/GenBank/DDBJ databases">
        <title>Corynebacterium sp novel species isolated from the respiratory tract of Marmot.</title>
        <authorList>
            <person name="Zhang G."/>
        </authorList>
    </citation>
    <scope>NUCLEOTIDE SEQUENCE [LARGE SCALE GENOMIC DNA]</scope>
    <source>
        <strain evidence="7 8">336</strain>
    </source>
</reference>
<evidence type="ECO:0000259" key="6">
    <source>
        <dbReference type="Pfam" id="PF05199"/>
    </source>
</evidence>
<sequence length="478" mass="52277">MSEQQRPLADSTERYDAIIIGAGTSGLNVARELSRAGWNCLGLEAGTRYNRHTYPTKEAYGSSQMYWGGGIELNTEASLAILRPKVVGGGSILNQALMDRFDEVAFSSWRDKSGVTFLNEDDLDPYYTRAEGNMALQTVPEDNRNKNAEFFAKGFEANGYEYAPLRRAQADCHFEHGNCCIECLSGCRIDSKQSTAVTALPVAEAYGFTLQDRTEVRTIRERSDHVEVTAVVGGPLDAQQTVTYTATRVVLASGAIGNSALLLRSGYGRRLPALGRHFYSHPQYMNVGIYDAPVRAFEGPLQNYKSNDPGFRRQGYKLENVFAGPASIALLMPGFGADHQHVMDQYENMGCVEVCIRDTNPGQITISRKGQPIIKKSLNKEDQRRVKAGKDAIRNLFHSTGAREIIEGEMGIGLHLMGGLCIGTSQTRSVVNPGFQLHGSKRIFAADSSIFPNAPGINPALTIMSLSLMASEVILAES</sequence>
<evidence type="ECO:0000256" key="3">
    <source>
        <dbReference type="ARBA" id="ARBA00022827"/>
    </source>
</evidence>
<protein>
    <submittedName>
        <fullName evidence="7">GMC family oxidoreductase</fullName>
    </submittedName>
</protein>
<dbReference type="Pfam" id="PF00732">
    <property type="entry name" value="GMC_oxred_N"/>
    <property type="match status" value="1"/>
</dbReference>
<keyword evidence="4" id="KW-0560">Oxidoreductase</keyword>
<feature type="domain" description="Glucose-methanol-choline oxidoreductase C-terminal" evidence="6">
    <location>
        <begin position="391"/>
        <end position="466"/>
    </location>
</feature>
<proteinExistence type="inferred from homology"/>
<dbReference type="InterPro" id="IPR000172">
    <property type="entry name" value="GMC_OxRdtase_N"/>
</dbReference>
<accession>A0ABQ6VBU3</accession>
<dbReference type="Gene3D" id="3.50.50.60">
    <property type="entry name" value="FAD/NAD(P)-binding domain"/>
    <property type="match status" value="2"/>
</dbReference>